<sequence>MTCSPGREHLGLEKPPGAFLYLLRWMMTWQRTPRNEKAPGAFLYQLRWMTTWKKPPGAFLYLSRWMVTWQVDLAENTWGWKSPRGFSLPVEVDDDLASSPCKFTWQRTPGAGKAPRGFSLPVEVDDDLAENTWE</sequence>
<comment type="caution">
    <text evidence="1">The sequence shown here is derived from an EMBL/GenBank/DDBJ whole genome shotgun (WGS) entry which is preliminary data.</text>
</comment>
<dbReference type="AlphaFoldDB" id="A0AA37H0Q8"/>
<evidence type="ECO:0000313" key="2">
    <source>
        <dbReference type="Proteomes" id="UP001055172"/>
    </source>
</evidence>
<organism evidence="1 2">
    <name type="scientific">Colletotrichum liriopes</name>
    <dbReference type="NCBI Taxonomy" id="708192"/>
    <lineage>
        <taxon>Eukaryota</taxon>
        <taxon>Fungi</taxon>
        <taxon>Dikarya</taxon>
        <taxon>Ascomycota</taxon>
        <taxon>Pezizomycotina</taxon>
        <taxon>Sordariomycetes</taxon>
        <taxon>Hypocreomycetidae</taxon>
        <taxon>Glomerellales</taxon>
        <taxon>Glomerellaceae</taxon>
        <taxon>Colletotrichum</taxon>
        <taxon>Colletotrichum spaethianum species complex</taxon>
    </lineage>
</organism>
<dbReference type="Proteomes" id="UP001055172">
    <property type="component" value="Unassembled WGS sequence"/>
</dbReference>
<name>A0AA37H0Q8_9PEZI</name>
<reference evidence="1 2" key="1">
    <citation type="submission" date="2021-07" db="EMBL/GenBank/DDBJ databases">
        <title>Genome data of Colletotrichum spaethianum.</title>
        <authorList>
            <person name="Utami Y.D."/>
            <person name="Hiruma K."/>
        </authorList>
    </citation>
    <scope>NUCLEOTIDE SEQUENCE [LARGE SCALE GENOMIC DNA]</scope>
    <source>
        <strain evidence="1 2">MAFF 242679</strain>
    </source>
</reference>
<accession>A0AA37H0Q8</accession>
<gene>
    <name evidence="1" type="ORF">ColLi_13430</name>
</gene>
<protein>
    <submittedName>
        <fullName evidence="1">Uncharacterized protein</fullName>
    </submittedName>
</protein>
<dbReference type="EMBL" id="BPPX01000056">
    <property type="protein sequence ID" value="GJC90592.1"/>
    <property type="molecule type" value="Genomic_DNA"/>
</dbReference>
<keyword evidence="2" id="KW-1185">Reference proteome</keyword>
<evidence type="ECO:0000313" key="1">
    <source>
        <dbReference type="EMBL" id="GJC90592.1"/>
    </source>
</evidence>
<proteinExistence type="predicted"/>